<dbReference type="Pfam" id="PF00232">
    <property type="entry name" value="Glyco_hydro_1"/>
    <property type="match status" value="1"/>
</dbReference>
<dbReference type="Proteomes" id="UP001567538">
    <property type="component" value="Unassembled WGS sequence"/>
</dbReference>
<dbReference type="PANTHER" id="PTHR10353:SF137">
    <property type="entry name" value="MYROSINASE 3-RELATED"/>
    <property type="match status" value="1"/>
</dbReference>
<evidence type="ECO:0000256" key="2">
    <source>
        <dbReference type="ARBA" id="ARBA00022801"/>
    </source>
</evidence>
<accession>A0ABD1HVL7</accession>
<sequence length="134" mass="15012">MARSTPTTRWRHAMATATSILCFVFGSSSAAYQVEGAYDENGKGSSMWDHFTHTYPDRSSGDVAVDSYHLEKLKEDLKLLKDMGVDAYRFSITWPRILPGGTISKGVNQDGINYYNHLINELLANGIQPWVYST</sequence>
<feature type="signal peptide" evidence="5">
    <location>
        <begin position="1"/>
        <end position="30"/>
    </location>
</feature>
<keyword evidence="2" id="KW-0378">Hydrolase</keyword>
<keyword evidence="7" id="KW-1185">Reference proteome</keyword>
<evidence type="ECO:0000256" key="4">
    <source>
        <dbReference type="RuleBase" id="RU003690"/>
    </source>
</evidence>
<reference evidence="6 7" key="1">
    <citation type="submission" date="2024-06" db="EMBL/GenBank/DDBJ databases">
        <title>A chromosome level genome sequence of Diviner's sage (Salvia divinorum).</title>
        <authorList>
            <person name="Ford S.A."/>
            <person name="Ro D.-K."/>
            <person name="Ness R.W."/>
            <person name="Phillips M.A."/>
        </authorList>
    </citation>
    <scope>NUCLEOTIDE SEQUENCE [LARGE SCALE GENOMIC DNA]</scope>
    <source>
        <strain evidence="6">SAF-2024a</strain>
        <tissue evidence="6">Leaf</tissue>
    </source>
</reference>
<dbReference type="EMBL" id="JBEAFC010000004">
    <property type="protein sequence ID" value="KAL1560520.1"/>
    <property type="molecule type" value="Genomic_DNA"/>
</dbReference>
<keyword evidence="3" id="KW-0326">Glycosidase</keyword>
<organism evidence="6 7">
    <name type="scientific">Salvia divinorum</name>
    <name type="common">Maria pastora</name>
    <name type="synonym">Diviner's sage</name>
    <dbReference type="NCBI Taxonomy" id="28513"/>
    <lineage>
        <taxon>Eukaryota</taxon>
        <taxon>Viridiplantae</taxon>
        <taxon>Streptophyta</taxon>
        <taxon>Embryophyta</taxon>
        <taxon>Tracheophyta</taxon>
        <taxon>Spermatophyta</taxon>
        <taxon>Magnoliopsida</taxon>
        <taxon>eudicotyledons</taxon>
        <taxon>Gunneridae</taxon>
        <taxon>Pentapetalae</taxon>
        <taxon>asterids</taxon>
        <taxon>lamiids</taxon>
        <taxon>Lamiales</taxon>
        <taxon>Lamiaceae</taxon>
        <taxon>Nepetoideae</taxon>
        <taxon>Mentheae</taxon>
        <taxon>Salviinae</taxon>
        <taxon>Salvia</taxon>
        <taxon>Salvia subgen. Calosphace</taxon>
    </lineage>
</organism>
<dbReference type="AlphaFoldDB" id="A0ABD1HVL7"/>
<dbReference type="SUPFAM" id="SSF51445">
    <property type="entry name" value="(Trans)glycosidases"/>
    <property type="match status" value="1"/>
</dbReference>
<evidence type="ECO:0000313" key="7">
    <source>
        <dbReference type="Proteomes" id="UP001567538"/>
    </source>
</evidence>
<dbReference type="PROSITE" id="PS00653">
    <property type="entry name" value="GLYCOSYL_HYDROL_F1_2"/>
    <property type="match status" value="1"/>
</dbReference>
<evidence type="ECO:0000256" key="1">
    <source>
        <dbReference type="ARBA" id="ARBA00010838"/>
    </source>
</evidence>
<dbReference type="InterPro" id="IPR033132">
    <property type="entry name" value="GH_1_N_CS"/>
</dbReference>
<dbReference type="InterPro" id="IPR017853">
    <property type="entry name" value="GH"/>
</dbReference>
<dbReference type="PANTHER" id="PTHR10353">
    <property type="entry name" value="GLYCOSYL HYDROLASE"/>
    <property type="match status" value="1"/>
</dbReference>
<protein>
    <submittedName>
        <fullName evidence="6">Beta-glucosidase 13-like</fullName>
    </submittedName>
</protein>
<name>A0ABD1HVL7_SALDI</name>
<evidence type="ECO:0000313" key="6">
    <source>
        <dbReference type="EMBL" id="KAL1560520.1"/>
    </source>
</evidence>
<proteinExistence type="inferred from homology"/>
<dbReference type="InterPro" id="IPR001360">
    <property type="entry name" value="Glyco_hydro_1"/>
</dbReference>
<dbReference type="GO" id="GO:0008422">
    <property type="term" value="F:beta-glucosidase activity"/>
    <property type="evidence" value="ECO:0007669"/>
    <property type="project" value="UniProtKB-ARBA"/>
</dbReference>
<dbReference type="Gene3D" id="3.20.20.80">
    <property type="entry name" value="Glycosidases"/>
    <property type="match status" value="1"/>
</dbReference>
<comment type="similarity">
    <text evidence="1 4">Belongs to the glycosyl hydrolase 1 family.</text>
</comment>
<feature type="chain" id="PRO_5044779421" evidence="5">
    <location>
        <begin position="31"/>
        <end position="134"/>
    </location>
</feature>
<evidence type="ECO:0000256" key="3">
    <source>
        <dbReference type="ARBA" id="ARBA00023295"/>
    </source>
</evidence>
<comment type="caution">
    <text evidence="6">The sequence shown here is derived from an EMBL/GenBank/DDBJ whole genome shotgun (WGS) entry which is preliminary data.</text>
</comment>
<gene>
    <name evidence="6" type="ORF">AAHA92_10721</name>
</gene>
<evidence type="ECO:0000256" key="5">
    <source>
        <dbReference type="SAM" id="SignalP"/>
    </source>
</evidence>
<keyword evidence="5" id="KW-0732">Signal</keyword>